<dbReference type="GO" id="GO:0006364">
    <property type="term" value="P:rRNA processing"/>
    <property type="evidence" value="ECO:0007669"/>
    <property type="project" value="InterPro"/>
</dbReference>
<organism evidence="1 2">
    <name type="scientific">Synchytrium endobioticum</name>
    <dbReference type="NCBI Taxonomy" id="286115"/>
    <lineage>
        <taxon>Eukaryota</taxon>
        <taxon>Fungi</taxon>
        <taxon>Fungi incertae sedis</taxon>
        <taxon>Chytridiomycota</taxon>
        <taxon>Chytridiomycota incertae sedis</taxon>
        <taxon>Chytridiomycetes</taxon>
        <taxon>Synchytriales</taxon>
        <taxon>Synchytriaceae</taxon>
        <taxon>Synchytrium</taxon>
    </lineage>
</organism>
<dbReference type="GO" id="GO:0003723">
    <property type="term" value="F:RNA binding"/>
    <property type="evidence" value="ECO:0007669"/>
    <property type="project" value="TreeGrafter"/>
</dbReference>
<proteinExistence type="predicted"/>
<sequence>MGGTGEVLENEEIKSVDDVQQDTVASGFIKNISDQGIFVALNQEKQQMLNARVGMIKEQYVIVAIPSMRNIVGWFQRTKRINQPAGVCLRHIIEMVDDLSQLTNRRRSLKECHIGQIIQARIIGYCDANIHRFLAVIHRQAGTRAELELSMRPSRLSEDGDNVRVQGLNDLEDGSIVTAFVKSFNEHAMWILVHPMVMARVAVLDVSSDDVGIVNDLPTHFAPGMAIKLRIIPEQSSIHTTHAVYRVIKIESREVPIHVFFVTSFRCSSIMKSHHWHPCPTGMKPILIIIIMSQK</sequence>
<dbReference type="InterPro" id="IPR045209">
    <property type="entry name" value="Rrp5"/>
</dbReference>
<accession>A0A507D3R2</accession>
<dbReference type="EMBL" id="QEAM01000116">
    <property type="protein sequence ID" value="TPX46074.1"/>
    <property type="molecule type" value="Genomic_DNA"/>
</dbReference>
<evidence type="ECO:0000313" key="1">
    <source>
        <dbReference type="EMBL" id="TPX46074.1"/>
    </source>
</evidence>
<comment type="caution">
    <text evidence="1">The sequence shown here is derived from an EMBL/GenBank/DDBJ whole genome shotgun (WGS) entry which is preliminary data.</text>
</comment>
<dbReference type="PANTHER" id="PTHR23270">
    <property type="entry name" value="PROGRAMMED CELL DEATH PROTEIN 11 PRE-RRNA PROCESSING PROTEIN RRP5"/>
    <property type="match status" value="1"/>
</dbReference>
<evidence type="ECO:0008006" key="3">
    <source>
        <dbReference type="Google" id="ProtNLM"/>
    </source>
</evidence>
<protein>
    <recommendedName>
        <fullName evidence="3">S1 motif domain-containing protein</fullName>
    </recommendedName>
</protein>
<dbReference type="PANTHER" id="PTHR23270:SF10">
    <property type="entry name" value="PROTEIN RRP5 HOMOLOG"/>
    <property type="match status" value="1"/>
</dbReference>
<reference evidence="1 2" key="1">
    <citation type="journal article" date="2019" name="Sci. Rep.">
        <title>Comparative genomics of chytrid fungi reveal insights into the obligate biotrophic and pathogenic lifestyle of Synchytrium endobioticum.</title>
        <authorList>
            <person name="van de Vossenberg B.T.L.H."/>
            <person name="Warris S."/>
            <person name="Nguyen H.D.T."/>
            <person name="van Gent-Pelzer M.P.E."/>
            <person name="Joly D.L."/>
            <person name="van de Geest H.C."/>
            <person name="Bonants P.J.M."/>
            <person name="Smith D.S."/>
            <person name="Levesque C.A."/>
            <person name="van der Lee T.A.J."/>
        </authorList>
    </citation>
    <scope>NUCLEOTIDE SEQUENCE [LARGE SCALE GENOMIC DNA]</scope>
    <source>
        <strain evidence="1 2">LEV6574</strain>
    </source>
</reference>
<evidence type="ECO:0000313" key="2">
    <source>
        <dbReference type="Proteomes" id="UP000320475"/>
    </source>
</evidence>
<dbReference type="Proteomes" id="UP000320475">
    <property type="component" value="Unassembled WGS sequence"/>
</dbReference>
<dbReference type="GO" id="GO:0032040">
    <property type="term" value="C:small-subunit processome"/>
    <property type="evidence" value="ECO:0007669"/>
    <property type="project" value="TreeGrafter"/>
</dbReference>
<name>A0A507D3R2_9FUNG</name>
<gene>
    <name evidence="1" type="ORF">SeLEV6574_g03439</name>
</gene>
<dbReference type="AlphaFoldDB" id="A0A507D3R2"/>